<comment type="caution">
    <text evidence="4">The sequence shown here is derived from an EMBL/GenBank/DDBJ whole genome shotgun (WGS) entry which is preliminary data.</text>
</comment>
<evidence type="ECO:0000256" key="1">
    <source>
        <dbReference type="SAM" id="SignalP"/>
    </source>
</evidence>
<dbReference type="Proteomes" id="UP000193920">
    <property type="component" value="Unassembled WGS sequence"/>
</dbReference>
<evidence type="ECO:0000259" key="3">
    <source>
        <dbReference type="Pfam" id="PF25116"/>
    </source>
</evidence>
<sequence length="725" mass="83957">MKLLKVSLLLFGVSRCRAASRVDQIQGRIGLRALVLSTEKPDSILTSLASYGIAYDNLIYNCDNILEGDLYLFDENTGYPKYNMIVIANGRMKCNCNGIIKSVFNKEHWNTLNDYEVKYNIRSVVINEDNDIEEIGIKPFEFNDREKNTITLKSANNSFTHSLFDTAGIYDDAPLDSFGIEYNLAKIVDEKISTPILYYDIKNEISYEKPVAAVYSKLKDGNERLTFFVSSNKRTITSIIINHLWIPWVSKNLYIGFRRVYLTQHIDDVFSSEDLILTSEKTIKETYRNTIEDFNNIIEFQNNISYKMPVGSSYRLELAFNGFGLIENTMYKFELIEDPEVSNTYIKPKGSGVFRWPHFPYDTDWSESEISKNKLYEFIKNKEINKNFYWCSHGFTHQSLNLATSEDVINQINTNIKMAVRLSIYDNNFSKRTIITPGSSGLHNVDAIEAFFNRSIISASGNINRPDITKDEFYEKNAYLPWRTTEESSNIANFSVIPRIPTMIFSECSTPLENTVKYNRIFEGTGIGTSFDEILNRDSQMALLYLLQLRHNPFQFHQSNLRSADLPSKKSLIELWTEKLIDTYNKYVKWPIISLKVDDIHNTFLEREKYEKCNLEQKLIHNNTHIIAITLKAYKSCKVPISLPYGISINEDDLYTYKNILSIEQVSEIDPITIWVDMKNNSVELNFSPAIYWGQFKVNSVINILDPNGYYFKKKYINKKVSNKI</sequence>
<accession>A0A1Y2CS43</accession>
<evidence type="ECO:0000313" key="4">
    <source>
        <dbReference type="EMBL" id="ORY49716.1"/>
    </source>
</evidence>
<dbReference type="InterPro" id="IPR050788">
    <property type="entry name" value="Yeast_SRP1/TIP1_CWP"/>
</dbReference>
<dbReference type="GO" id="GO:0000324">
    <property type="term" value="C:fungal-type vacuole"/>
    <property type="evidence" value="ECO:0007669"/>
    <property type="project" value="TreeGrafter"/>
</dbReference>
<dbReference type="STRING" id="1754190.A0A1Y2CS43"/>
<protein>
    <recommendedName>
        <fullName evidence="6">NodB homology domain-containing protein</fullName>
    </recommendedName>
</protein>
<proteinExistence type="predicted"/>
<evidence type="ECO:0000313" key="5">
    <source>
        <dbReference type="Proteomes" id="UP000193920"/>
    </source>
</evidence>
<dbReference type="Pfam" id="PF25115">
    <property type="entry name" value="Agd3_CE"/>
    <property type="match status" value="1"/>
</dbReference>
<organism evidence="4 5">
    <name type="scientific">Neocallimastix californiae</name>
    <dbReference type="NCBI Taxonomy" id="1754190"/>
    <lineage>
        <taxon>Eukaryota</taxon>
        <taxon>Fungi</taxon>
        <taxon>Fungi incertae sedis</taxon>
        <taxon>Chytridiomycota</taxon>
        <taxon>Chytridiomycota incertae sedis</taxon>
        <taxon>Neocallimastigomycetes</taxon>
        <taxon>Neocallimastigales</taxon>
        <taxon>Neocallimastigaceae</taxon>
        <taxon>Neocallimastix</taxon>
    </lineage>
</organism>
<feature type="signal peptide" evidence="1">
    <location>
        <begin position="1"/>
        <end position="18"/>
    </location>
</feature>
<feature type="domain" description="Agd3 CBM87" evidence="3">
    <location>
        <begin position="33"/>
        <end position="248"/>
    </location>
</feature>
<dbReference type="Pfam" id="PF25116">
    <property type="entry name" value="CBM87_Agd3"/>
    <property type="match status" value="1"/>
</dbReference>
<dbReference type="InterPro" id="IPR056827">
    <property type="entry name" value="CBM87_Agd3"/>
</dbReference>
<dbReference type="AlphaFoldDB" id="A0A1Y2CS43"/>
<dbReference type="InterPro" id="IPR056826">
    <property type="entry name" value="Agd3_CE"/>
</dbReference>
<name>A0A1Y2CS43_9FUNG</name>
<dbReference type="EMBL" id="MCOG01000099">
    <property type="protein sequence ID" value="ORY49716.1"/>
    <property type="molecule type" value="Genomic_DNA"/>
</dbReference>
<dbReference type="GO" id="GO:0009277">
    <property type="term" value="C:fungal-type cell wall"/>
    <property type="evidence" value="ECO:0007669"/>
    <property type="project" value="TreeGrafter"/>
</dbReference>
<dbReference type="PANTHER" id="PTHR31002:SF34">
    <property type="entry name" value="CELL WALL PROTEIN CWP1-RELATED"/>
    <property type="match status" value="1"/>
</dbReference>
<reference evidence="4 5" key="1">
    <citation type="submission" date="2016-08" db="EMBL/GenBank/DDBJ databases">
        <title>A Parts List for Fungal Cellulosomes Revealed by Comparative Genomics.</title>
        <authorList>
            <consortium name="DOE Joint Genome Institute"/>
            <person name="Haitjema C.H."/>
            <person name="Gilmore S.P."/>
            <person name="Henske J.K."/>
            <person name="Solomon K.V."/>
            <person name="De Groot R."/>
            <person name="Kuo A."/>
            <person name="Mondo S.J."/>
            <person name="Salamov A.A."/>
            <person name="Labutti K."/>
            <person name="Zhao Z."/>
            <person name="Chiniquy J."/>
            <person name="Barry K."/>
            <person name="Brewer H.M."/>
            <person name="Purvine S.O."/>
            <person name="Wright A.T."/>
            <person name="Boxma B."/>
            <person name="Van Alen T."/>
            <person name="Hackstein J.H."/>
            <person name="Baker S.E."/>
            <person name="Grigoriev I.V."/>
            <person name="O'Malley M.A."/>
        </authorList>
    </citation>
    <scope>NUCLEOTIDE SEQUENCE [LARGE SCALE GENOMIC DNA]</scope>
    <source>
        <strain evidence="4 5">G1</strain>
    </source>
</reference>
<dbReference type="OrthoDB" id="2113314at2759"/>
<dbReference type="PANTHER" id="PTHR31002">
    <property type="entry name" value="SERIPAUPERIN"/>
    <property type="match status" value="1"/>
</dbReference>
<keyword evidence="1" id="KW-0732">Signal</keyword>
<keyword evidence="5" id="KW-1185">Reference proteome</keyword>
<evidence type="ECO:0008006" key="6">
    <source>
        <dbReference type="Google" id="ProtNLM"/>
    </source>
</evidence>
<feature type="chain" id="PRO_5013367871" description="NodB homology domain-containing protein" evidence="1">
    <location>
        <begin position="19"/>
        <end position="725"/>
    </location>
</feature>
<evidence type="ECO:0000259" key="2">
    <source>
        <dbReference type="Pfam" id="PF25115"/>
    </source>
</evidence>
<dbReference type="GO" id="GO:0005199">
    <property type="term" value="F:structural constituent of cell wall"/>
    <property type="evidence" value="ECO:0007669"/>
    <property type="project" value="TreeGrafter"/>
</dbReference>
<feature type="domain" description="Agd3 deacetylase" evidence="2">
    <location>
        <begin position="263"/>
        <end position="616"/>
    </location>
</feature>
<gene>
    <name evidence="4" type="ORF">LY90DRAFT_670871</name>
</gene>
<dbReference type="GO" id="GO:0031505">
    <property type="term" value="P:fungal-type cell wall organization"/>
    <property type="evidence" value="ECO:0007669"/>
    <property type="project" value="TreeGrafter"/>
</dbReference>